<evidence type="ECO:0000256" key="7">
    <source>
        <dbReference type="ARBA" id="ARBA00019373"/>
    </source>
</evidence>
<evidence type="ECO:0000256" key="5">
    <source>
        <dbReference type="ARBA" id="ARBA00010185"/>
    </source>
</evidence>
<dbReference type="PANTHER" id="PTHR46382">
    <property type="entry name" value="PHOSPHATIDATE CYTIDYLYLTRANSFERASE"/>
    <property type="match status" value="1"/>
</dbReference>
<dbReference type="PROSITE" id="PS01315">
    <property type="entry name" value="CDS"/>
    <property type="match status" value="1"/>
</dbReference>
<proteinExistence type="inferred from homology"/>
<evidence type="ECO:0000256" key="4">
    <source>
        <dbReference type="ARBA" id="ARBA00005189"/>
    </source>
</evidence>
<keyword evidence="10 18" id="KW-0808">Transferase</keyword>
<evidence type="ECO:0000256" key="3">
    <source>
        <dbReference type="ARBA" id="ARBA00005119"/>
    </source>
</evidence>
<evidence type="ECO:0000256" key="1">
    <source>
        <dbReference type="ARBA" id="ARBA00001698"/>
    </source>
</evidence>
<evidence type="ECO:0000256" key="15">
    <source>
        <dbReference type="ARBA" id="ARBA00023136"/>
    </source>
</evidence>
<dbReference type="GO" id="GO:0004605">
    <property type="term" value="F:phosphatidate cytidylyltransferase activity"/>
    <property type="evidence" value="ECO:0007669"/>
    <property type="project" value="UniProtKB-EC"/>
</dbReference>
<keyword evidence="12 18" id="KW-0548">Nucleotidyltransferase</keyword>
<keyword evidence="11 18" id="KW-0812">Transmembrane</keyword>
<dbReference type="RefSeq" id="WP_077384082.1">
    <property type="nucleotide sequence ID" value="NZ_FTPD01000082.1"/>
</dbReference>
<dbReference type="PANTHER" id="PTHR46382:SF1">
    <property type="entry name" value="PHOSPHATIDATE CYTIDYLYLTRANSFERASE"/>
    <property type="match status" value="1"/>
</dbReference>
<dbReference type="Pfam" id="PF01148">
    <property type="entry name" value="CTP_transf_1"/>
    <property type="match status" value="1"/>
</dbReference>
<organism evidence="20 21">
    <name type="scientific">Mesorhizobium prunaredense</name>
    <dbReference type="NCBI Taxonomy" id="1631249"/>
    <lineage>
        <taxon>Bacteria</taxon>
        <taxon>Pseudomonadati</taxon>
        <taxon>Pseudomonadota</taxon>
        <taxon>Alphaproteobacteria</taxon>
        <taxon>Hyphomicrobiales</taxon>
        <taxon>Phyllobacteriaceae</taxon>
        <taxon>Mesorhizobium</taxon>
    </lineage>
</organism>
<feature type="transmembrane region" description="Helical" evidence="19">
    <location>
        <begin position="79"/>
        <end position="97"/>
    </location>
</feature>
<evidence type="ECO:0000256" key="10">
    <source>
        <dbReference type="ARBA" id="ARBA00022679"/>
    </source>
</evidence>
<feature type="transmembrane region" description="Helical" evidence="19">
    <location>
        <begin position="12"/>
        <end position="41"/>
    </location>
</feature>
<evidence type="ECO:0000256" key="9">
    <source>
        <dbReference type="ARBA" id="ARBA00022516"/>
    </source>
</evidence>
<evidence type="ECO:0000313" key="21">
    <source>
        <dbReference type="Proteomes" id="UP000188388"/>
    </source>
</evidence>
<keyword evidence="15 19" id="KW-0472">Membrane</keyword>
<keyword evidence="13 19" id="KW-1133">Transmembrane helix</keyword>
<evidence type="ECO:0000256" key="6">
    <source>
        <dbReference type="ARBA" id="ARBA00012487"/>
    </source>
</evidence>
<keyword evidence="21" id="KW-1185">Reference proteome</keyword>
<comment type="pathway">
    <text evidence="4">Lipid metabolism.</text>
</comment>
<feature type="transmembrane region" description="Helical" evidence="19">
    <location>
        <begin position="185"/>
        <end position="203"/>
    </location>
</feature>
<dbReference type="UniPathway" id="UPA00557">
    <property type="reaction ID" value="UER00614"/>
</dbReference>
<dbReference type="GO" id="GO:0005886">
    <property type="term" value="C:plasma membrane"/>
    <property type="evidence" value="ECO:0007669"/>
    <property type="project" value="UniProtKB-SubCell"/>
</dbReference>
<protein>
    <recommendedName>
        <fullName evidence="7 18">Phosphatidate cytidylyltransferase</fullName>
        <ecNumber evidence="6 18">2.7.7.41</ecNumber>
    </recommendedName>
</protein>
<evidence type="ECO:0000256" key="17">
    <source>
        <dbReference type="ARBA" id="ARBA00023264"/>
    </source>
</evidence>
<name>A0A1R3VJI9_9HYPH</name>
<dbReference type="AlphaFoldDB" id="A0A1R3VJI9"/>
<feature type="transmembrane region" description="Helical" evidence="19">
    <location>
        <begin position="53"/>
        <end position="73"/>
    </location>
</feature>
<reference evidence="21" key="1">
    <citation type="submission" date="2017-01" db="EMBL/GenBank/DDBJ databases">
        <authorList>
            <person name="Brunel B."/>
        </authorList>
    </citation>
    <scope>NUCLEOTIDE SEQUENCE [LARGE SCALE GENOMIC DNA]</scope>
</reference>
<evidence type="ECO:0000313" key="20">
    <source>
        <dbReference type="EMBL" id="SIT60076.1"/>
    </source>
</evidence>
<keyword evidence="9" id="KW-0444">Lipid biosynthesis</keyword>
<evidence type="ECO:0000256" key="2">
    <source>
        <dbReference type="ARBA" id="ARBA00004651"/>
    </source>
</evidence>
<comment type="catalytic activity">
    <reaction evidence="1 18">
        <text>a 1,2-diacyl-sn-glycero-3-phosphate + CTP + H(+) = a CDP-1,2-diacyl-sn-glycerol + diphosphate</text>
        <dbReference type="Rhea" id="RHEA:16229"/>
        <dbReference type="ChEBI" id="CHEBI:15378"/>
        <dbReference type="ChEBI" id="CHEBI:33019"/>
        <dbReference type="ChEBI" id="CHEBI:37563"/>
        <dbReference type="ChEBI" id="CHEBI:58332"/>
        <dbReference type="ChEBI" id="CHEBI:58608"/>
        <dbReference type="EC" id="2.7.7.41"/>
    </reaction>
</comment>
<dbReference type="EMBL" id="FTPD01000082">
    <property type="protein sequence ID" value="SIT60076.1"/>
    <property type="molecule type" value="Genomic_DNA"/>
</dbReference>
<evidence type="ECO:0000256" key="8">
    <source>
        <dbReference type="ARBA" id="ARBA00022475"/>
    </source>
</evidence>
<dbReference type="GO" id="GO:0016024">
    <property type="term" value="P:CDP-diacylglycerol biosynthetic process"/>
    <property type="evidence" value="ECO:0007669"/>
    <property type="project" value="UniProtKB-UniPathway"/>
</dbReference>
<evidence type="ECO:0000256" key="13">
    <source>
        <dbReference type="ARBA" id="ARBA00022989"/>
    </source>
</evidence>
<keyword evidence="16" id="KW-0594">Phospholipid biosynthesis</keyword>
<comment type="subcellular location">
    <subcellularLocation>
        <location evidence="2">Cell membrane</location>
        <topology evidence="2">Multi-pass membrane protein</topology>
    </subcellularLocation>
</comment>
<evidence type="ECO:0000256" key="18">
    <source>
        <dbReference type="RuleBase" id="RU003938"/>
    </source>
</evidence>
<evidence type="ECO:0000256" key="19">
    <source>
        <dbReference type="SAM" id="Phobius"/>
    </source>
</evidence>
<accession>A0A1R3VJI9</accession>
<dbReference type="InterPro" id="IPR000374">
    <property type="entry name" value="PC_trans"/>
</dbReference>
<evidence type="ECO:0000256" key="14">
    <source>
        <dbReference type="ARBA" id="ARBA00023098"/>
    </source>
</evidence>
<keyword evidence="14" id="KW-0443">Lipid metabolism</keyword>
<sequence length="286" mass="29253">MSNLQLRVISAVVLAVVTLGLTWLGGLPFRLLCAAMTILIFYEWTRMCRPVAATGLGLLPEALLLVFVGALVAGLPASWLLLLVAVMVVATVAVASMRQPSTGQPSVHQPSMHQTGQWDASGLAYAAIAGLSLALLRDGDHPGLVAILFLFAVVWATDIAAYFVGRAVGGPKLAPSISPGKTQSGALGGAVGGVVAGLLLAAAAGAGNLAVLGVVALVLSLVSQAGDLFESWVKRRHNRKDSGTLIPGHGGVMDRVDGLVAAAFALYVIGWISATADHPAQGLFPA</sequence>
<keyword evidence="8" id="KW-1003">Cell membrane</keyword>
<feature type="transmembrane region" description="Helical" evidence="19">
    <location>
        <begin position="143"/>
        <end position="164"/>
    </location>
</feature>
<comment type="similarity">
    <text evidence="5 18">Belongs to the CDS family.</text>
</comment>
<keyword evidence="17" id="KW-1208">Phospholipid metabolism</keyword>
<dbReference type="Proteomes" id="UP000188388">
    <property type="component" value="Unassembled WGS sequence"/>
</dbReference>
<gene>
    <name evidence="20" type="primary">cdsA</name>
    <name evidence="20" type="ORF">BQ8794_90241</name>
</gene>
<feature type="transmembrane region" description="Helical" evidence="19">
    <location>
        <begin position="118"/>
        <end position="137"/>
    </location>
</feature>
<dbReference type="EC" id="2.7.7.41" evidence="6 18"/>
<evidence type="ECO:0000256" key="16">
    <source>
        <dbReference type="ARBA" id="ARBA00023209"/>
    </source>
</evidence>
<evidence type="ECO:0000256" key="12">
    <source>
        <dbReference type="ARBA" id="ARBA00022695"/>
    </source>
</evidence>
<comment type="pathway">
    <text evidence="3 18">Phospholipid metabolism; CDP-diacylglycerol biosynthesis; CDP-diacylglycerol from sn-glycerol 3-phosphate: step 3/3.</text>
</comment>
<dbReference type="STRING" id="1631249.BQ8794_90241"/>
<evidence type="ECO:0000256" key="11">
    <source>
        <dbReference type="ARBA" id="ARBA00022692"/>
    </source>
</evidence>